<gene>
    <name evidence="7" type="ORF">ZIOFF_034558</name>
</gene>
<dbReference type="PANTHER" id="PTHR32093">
    <property type="entry name" value="LEUCINE-RICH REPEAT EXTENSIN-LIKE PROTEIN 3-RELATED"/>
    <property type="match status" value="1"/>
</dbReference>
<sequence length="203" mass="22667">MSIYTIMDVEEKIVYTSQTWCSSSSSAFFLFSPPPNAILRRIPTGEGLRGTPGLETRHHHRPKEYHRDWSDPLVCNYTGVYCTTTLDNPSQITVTGIDLNHGILQGSLPVELSLLSDLALLHLNSNAFRGTLPGSLKNLRLLYELDVSNNQLGGGFPSVILELPSLRFLDIRFNRLCGDVPSCLFDLPLDALFLNDNHFTFSI</sequence>
<evidence type="ECO:0000313" key="7">
    <source>
        <dbReference type="EMBL" id="KAG6509167.1"/>
    </source>
</evidence>
<dbReference type="AlphaFoldDB" id="A0A8J5LDN9"/>
<dbReference type="InterPro" id="IPR001611">
    <property type="entry name" value="Leu-rich_rpt"/>
</dbReference>
<dbReference type="EMBL" id="JACMSC010000009">
    <property type="protein sequence ID" value="KAG6509167.1"/>
    <property type="molecule type" value="Genomic_DNA"/>
</dbReference>
<name>A0A8J5LDN9_ZINOF</name>
<keyword evidence="8" id="KW-1185">Reference proteome</keyword>
<accession>A0A8J5LDN9</accession>
<comment type="caution">
    <text evidence="7">The sequence shown here is derived from an EMBL/GenBank/DDBJ whole genome shotgun (WGS) entry which is preliminary data.</text>
</comment>
<dbReference type="InterPro" id="IPR051582">
    <property type="entry name" value="LRR_extensin-like_regulator"/>
</dbReference>
<dbReference type="PANTHER" id="PTHR32093:SF121">
    <property type="entry name" value="LEUCINE-RICH REPEAT EXTENSIN-LIKE PROTEIN 6"/>
    <property type="match status" value="1"/>
</dbReference>
<proteinExistence type="predicted"/>
<keyword evidence="2" id="KW-0964">Secreted</keyword>
<keyword evidence="5" id="KW-0677">Repeat</keyword>
<organism evidence="7 8">
    <name type="scientific">Zingiber officinale</name>
    <name type="common">Ginger</name>
    <name type="synonym">Amomum zingiber</name>
    <dbReference type="NCBI Taxonomy" id="94328"/>
    <lineage>
        <taxon>Eukaryota</taxon>
        <taxon>Viridiplantae</taxon>
        <taxon>Streptophyta</taxon>
        <taxon>Embryophyta</taxon>
        <taxon>Tracheophyta</taxon>
        <taxon>Spermatophyta</taxon>
        <taxon>Magnoliopsida</taxon>
        <taxon>Liliopsida</taxon>
        <taxon>Zingiberales</taxon>
        <taxon>Zingiberaceae</taxon>
        <taxon>Zingiber</taxon>
    </lineage>
</organism>
<dbReference type="Pfam" id="PF13855">
    <property type="entry name" value="LRR_8"/>
    <property type="match status" value="1"/>
</dbReference>
<keyword evidence="4" id="KW-0732">Signal</keyword>
<evidence type="ECO:0000256" key="1">
    <source>
        <dbReference type="ARBA" id="ARBA00004613"/>
    </source>
</evidence>
<evidence type="ECO:0000256" key="2">
    <source>
        <dbReference type="ARBA" id="ARBA00022525"/>
    </source>
</evidence>
<evidence type="ECO:0000313" key="8">
    <source>
        <dbReference type="Proteomes" id="UP000734854"/>
    </source>
</evidence>
<evidence type="ECO:0000256" key="6">
    <source>
        <dbReference type="ARBA" id="ARBA00023180"/>
    </source>
</evidence>
<dbReference type="FunFam" id="3.80.10.10:FF:000041">
    <property type="entry name" value="LRR receptor-like serine/threonine-protein kinase ERECTA"/>
    <property type="match status" value="1"/>
</dbReference>
<evidence type="ECO:0008006" key="9">
    <source>
        <dbReference type="Google" id="ProtNLM"/>
    </source>
</evidence>
<reference evidence="7 8" key="1">
    <citation type="submission" date="2020-08" db="EMBL/GenBank/DDBJ databases">
        <title>Plant Genome Project.</title>
        <authorList>
            <person name="Zhang R.-G."/>
        </authorList>
    </citation>
    <scope>NUCLEOTIDE SEQUENCE [LARGE SCALE GENOMIC DNA]</scope>
    <source>
        <tissue evidence="7">Rhizome</tissue>
    </source>
</reference>
<dbReference type="GO" id="GO:0005576">
    <property type="term" value="C:extracellular region"/>
    <property type="evidence" value="ECO:0007669"/>
    <property type="project" value="UniProtKB-SubCell"/>
</dbReference>
<protein>
    <recommendedName>
        <fullName evidence="9">Leucine-rich repeat-containing N-terminal plant-type domain-containing protein</fullName>
    </recommendedName>
</protein>
<dbReference type="InterPro" id="IPR032675">
    <property type="entry name" value="LRR_dom_sf"/>
</dbReference>
<keyword evidence="6" id="KW-0325">Glycoprotein</keyword>
<dbReference type="SUPFAM" id="SSF52058">
    <property type="entry name" value="L domain-like"/>
    <property type="match status" value="1"/>
</dbReference>
<dbReference type="Proteomes" id="UP000734854">
    <property type="component" value="Unassembled WGS sequence"/>
</dbReference>
<comment type="subcellular location">
    <subcellularLocation>
        <location evidence="1">Secreted</location>
    </subcellularLocation>
</comment>
<evidence type="ECO:0000256" key="5">
    <source>
        <dbReference type="ARBA" id="ARBA00022737"/>
    </source>
</evidence>
<evidence type="ECO:0000256" key="3">
    <source>
        <dbReference type="ARBA" id="ARBA00022614"/>
    </source>
</evidence>
<keyword evidence="3" id="KW-0433">Leucine-rich repeat</keyword>
<dbReference type="Gene3D" id="3.80.10.10">
    <property type="entry name" value="Ribonuclease Inhibitor"/>
    <property type="match status" value="1"/>
</dbReference>
<evidence type="ECO:0000256" key="4">
    <source>
        <dbReference type="ARBA" id="ARBA00022729"/>
    </source>
</evidence>